<feature type="domain" description="N-acetyltransferase" evidence="12">
    <location>
        <begin position="2"/>
        <end position="153"/>
    </location>
</feature>
<evidence type="ECO:0000256" key="4">
    <source>
        <dbReference type="ARBA" id="ARBA00022490"/>
    </source>
</evidence>
<dbReference type="PROSITE" id="PS00018">
    <property type="entry name" value="EF_HAND_1"/>
    <property type="match status" value="1"/>
</dbReference>
<evidence type="ECO:0000256" key="8">
    <source>
        <dbReference type="ARBA" id="ARBA00022840"/>
    </source>
</evidence>
<name>A0A255GCS8_9ACTN</name>
<dbReference type="EMBL" id="NMVO01000013">
    <property type="protein sequence ID" value="OYO13679.1"/>
    <property type="molecule type" value="Genomic_DNA"/>
</dbReference>
<keyword evidence="9" id="KW-0460">Magnesium</keyword>
<dbReference type="CDD" id="cd04301">
    <property type="entry name" value="NAT_SF"/>
    <property type="match status" value="1"/>
</dbReference>
<evidence type="ECO:0000313" key="14">
    <source>
        <dbReference type="Proteomes" id="UP000215896"/>
    </source>
</evidence>
<evidence type="ECO:0000256" key="1">
    <source>
        <dbReference type="ARBA" id="ARBA00004496"/>
    </source>
</evidence>
<reference evidence="13 14" key="1">
    <citation type="submission" date="2017-07" db="EMBL/GenBank/DDBJ databases">
        <title>Draft whole genome sequences of clinical Proprionibacteriaceae strains.</title>
        <authorList>
            <person name="Bernier A.-M."/>
            <person name="Bernard K."/>
            <person name="Domingo M.-C."/>
        </authorList>
    </citation>
    <scope>NUCLEOTIDE SEQUENCE [LARGE SCALE GENOMIC DNA]</scope>
    <source>
        <strain evidence="13 14">NML 030167</strain>
    </source>
</reference>
<keyword evidence="7" id="KW-0547">Nucleotide-binding</keyword>
<dbReference type="PANTHER" id="PTHR33540">
    <property type="entry name" value="TRNA THREONYLCARBAMOYLADENOSINE BIOSYNTHESIS PROTEIN TSAE"/>
    <property type="match status" value="1"/>
</dbReference>
<dbReference type="SUPFAM" id="SSF52540">
    <property type="entry name" value="P-loop containing nucleoside triphosphate hydrolases"/>
    <property type="match status" value="1"/>
</dbReference>
<evidence type="ECO:0000256" key="6">
    <source>
        <dbReference type="ARBA" id="ARBA00022723"/>
    </source>
</evidence>
<dbReference type="PROSITE" id="PS51186">
    <property type="entry name" value="GNAT"/>
    <property type="match status" value="1"/>
</dbReference>
<comment type="similarity">
    <text evidence="2">Belongs to the TsaE family.</text>
</comment>
<keyword evidence="5" id="KW-0819">tRNA processing</keyword>
<protein>
    <recommendedName>
        <fullName evidence="3">tRNA threonylcarbamoyladenosine biosynthesis protein TsaE</fullName>
    </recommendedName>
    <alternativeName>
        <fullName evidence="11">t(6)A37 threonylcarbamoyladenosine biosynthesis protein TsaE</fullName>
    </alternativeName>
</protein>
<keyword evidence="14" id="KW-1185">Reference proteome</keyword>
<dbReference type="GO" id="GO:0005524">
    <property type="term" value="F:ATP binding"/>
    <property type="evidence" value="ECO:0007669"/>
    <property type="project" value="UniProtKB-KW"/>
</dbReference>
<dbReference type="InterPro" id="IPR003442">
    <property type="entry name" value="T6A_TsaE"/>
</dbReference>
<dbReference type="GO" id="GO:0005737">
    <property type="term" value="C:cytoplasm"/>
    <property type="evidence" value="ECO:0007669"/>
    <property type="project" value="UniProtKB-SubCell"/>
</dbReference>
<evidence type="ECO:0000256" key="10">
    <source>
        <dbReference type="ARBA" id="ARBA00024908"/>
    </source>
</evidence>
<dbReference type="InterPro" id="IPR016181">
    <property type="entry name" value="Acyl_CoA_acyltransferase"/>
</dbReference>
<gene>
    <name evidence="13" type="ORF">CGZ94_10560</name>
</gene>
<keyword evidence="6" id="KW-0479">Metal-binding</keyword>
<dbReference type="Gene3D" id="3.40.50.300">
    <property type="entry name" value="P-loop containing nucleotide triphosphate hydrolases"/>
    <property type="match status" value="1"/>
</dbReference>
<dbReference type="Pfam" id="PF00583">
    <property type="entry name" value="Acetyltransf_1"/>
    <property type="match status" value="1"/>
</dbReference>
<dbReference type="OrthoDB" id="9800307at2"/>
<dbReference type="InterPro" id="IPR027417">
    <property type="entry name" value="P-loop_NTPase"/>
</dbReference>
<dbReference type="NCBIfam" id="TIGR00150">
    <property type="entry name" value="T6A_YjeE"/>
    <property type="match status" value="1"/>
</dbReference>
<keyword evidence="8" id="KW-0067">ATP-binding</keyword>
<keyword evidence="13" id="KW-0808">Transferase</keyword>
<evidence type="ECO:0000256" key="7">
    <source>
        <dbReference type="ARBA" id="ARBA00022741"/>
    </source>
</evidence>
<organism evidence="13 14">
    <name type="scientific">Enemella evansiae</name>
    <dbReference type="NCBI Taxonomy" id="2016499"/>
    <lineage>
        <taxon>Bacteria</taxon>
        <taxon>Bacillati</taxon>
        <taxon>Actinomycetota</taxon>
        <taxon>Actinomycetes</taxon>
        <taxon>Propionibacteriales</taxon>
        <taxon>Propionibacteriaceae</taxon>
        <taxon>Enemella</taxon>
    </lineage>
</organism>
<evidence type="ECO:0000256" key="5">
    <source>
        <dbReference type="ARBA" id="ARBA00022694"/>
    </source>
</evidence>
<accession>A0A255GCS8</accession>
<proteinExistence type="inferred from homology"/>
<comment type="subcellular location">
    <subcellularLocation>
        <location evidence="1">Cytoplasm</location>
    </subcellularLocation>
</comment>
<dbReference type="SUPFAM" id="SSF55729">
    <property type="entry name" value="Acyl-CoA N-acyltransferases (Nat)"/>
    <property type="match status" value="1"/>
</dbReference>
<keyword evidence="4" id="KW-0963">Cytoplasm</keyword>
<evidence type="ECO:0000256" key="2">
    <source>
        <dbReference type="ARBA" id="ARBA00007599"/>
    </source>
</evidence>
<comment type="caution">
    <text evidence="13">The sequence shown here is derived from an EMBL/GenBank/DDBJ whole genome shotgun (WGS) entry which is preliminary data.</text>
</comment>
<sequence length="309" mass="33083">MLDLAVVEVADAAGVVQVIHAAFGARAQVDPPPPALSETAESVAAEIARGTGVVARVDGQLAGVILLPPPDPGQPGVTRLQRVSVHPAYQRHGVATAMVEAVCELATELGYVRAELFARKEFPQVVGWWRHRGFEIARELEHGYDFARELPLRVVVPDAEAMRVLGVRLAAILRPGDLLIATGDLGAGKTTLTQGIGAGLGVAEAVISPTFVLSRVYPTTDGRPELVHVDAYRLGDAAELDDIDLDADTDHSVTVVEWGAGLAEQLADERLEIEIRRGDDPADETREVWLTGIGPRWVELRESLGSNND</sequence>
<dbReference type="AlphaFoldDB" id="A0A255GCS8"/>
<evidence type="ECO:0000256" key="9">
    <source>
        <dbReference type="ARBA" id="ARBA00022842"/>
    </source>
</evidence>
<dbReference type="Proteomes" id="UP000215896">
    <property type="component" value="Unassembled WGS sequence"/>
</dbReference>
<dbReference type="GO" id="GO:0046872">
    <property type="term" value="F:metal ion binding"/>
    <property type="evidence" value="ECO:0007669"/>
    <property type="project" value="UniProtKB-KW"/>
</dbReference>
<evidence type="ECO:0000259" key="12">
    <source>
        <dbReference type="PROSITE" id="PS51186"/>
    </source>
</evidence>
<dbReference type="PANTHER" id="PTHR33540:SF2">
    <property type="entry name" value="TRNA THREONYLCARBAMOYLADENOSINE BIOSYNTHESIS PROTEIN TSAE"/>
    <property type="match status" value="1"/>
</dbReference>
<evidence type="ECO:0000256" key="3">
    <source>
        <dbReference type="ARBA" id="ARBA00019010"/>
    </source>
</evidence>
<dbReference type="InterPro" id="IPR000182">
    <property type="entry name" value="GNAT_dom"/>
</dbReference>
<dbReference type="GO" id="GO:0016747">
    <property type="term" value="F:acyltransferase activity, transferring groups other than amino-acyl groups"/>
    <property type="evidence" value="ECO:0007669"/>
    <property type="project" value="InterPro"/>
</dbReference>
<dbReference type="Pfam" id="PF02367">
    <property type="entry name" value="TsaE"/>
    <property type="match status" value="1"/>
</dbReference>
<comment type="function">
    <text evidence="10">Required for the formation of a threonylcarbamoyl group on adenosine at position 37 (t(6)A37) in tRNAs that read codons beginning with adenine. Is involved in the transfer of the threonylcarbamoyl moiety of threonylcarbamoyl-AMP (TC-AMP) to the N6 group of A37, together with TsaD and TsaB. TsaE seems to play an indirect role in the t(6)A biosynthesis pathway, possibly in regulating the core enzymatic function of TsaD.</text>
</comment>
<dbReference type="Gene3D" id="3.40.630.30">
    <property type="match status" value="1"/>
</dbReference>
<dbReference type="GO" id="GO:0002949">
    <property type="term" value="P:tRNA threonylcarbamoyladenosine modification"/>
    <property type="evidence" value="ECO:0007669"/>
    <property type="project" value="InterPro"/>
</dbReference>
<evidence type="ECO:0000313" key="13">
    <source>
        <dbReference type="EMBL" id="OYO13679.1"/>
    </source>
</evidence>
<dbReference type="InterPro" id="IPR018247">
    <property type="entry name" value="EF_Hand_1_Ca_BS"/>
</dbReference>
<evidence type="ECO:0000256" key="11">
    <source>
        <dbReference type="ARBA" id="ARBA00032441"/>
    </source>
</evidence>